<protein>
    <submittedName>
        <fullName evidence="3">Uncharacterized protein</fullName>
    </submittedName>
</protein>
<dbReference type="Proteomes" id="UP001326613">
    <property type="component" value="Chromosome"/>
</dbReference>
<keyword evidence="4" id="KW-1185">Reference proteome</keyword>
<feature type="compositionally biased region" description="Polar residues" evidence="1">
    <location>
        <begin position="105"/>
        <end position="116"/>
    </location>
</feature>
<name>A0ABZ0UT08_9RICK</name>
<keyword evidence="2" id="KW-0812">Transmembrane</keyword>
<evidence type="ECO:0000313" key="3">
    <source>
        <dbReference type="EMBL" id="WPY00340.1"/>
    </source>
</evidence>
<proteinExistence type="predicted"/>
<evidence type="ECO:0000313" key="4">
    <source>
        <dbReference type="Proteomes" id="UP001326613"/>
    </source>
</evidence>
<evidence type="ECO:0000256" key="1">
    <source>
        <dbReference type="SAM" id="MobiDB-lite"/>
    </source>
</evidence>
<reference evidence="3 4" key="1">
    <citation type="submission" date="2022-10" db="EMBL/GenBank/DDBJ databases">
        <title>Host association and intracellularity evolved multiple times independently in the Rickettsiales.</title>
        <authorList>
            <person name="Castelli M."/>
            <person name="Nardi T."/>
            <person name="Gammuto L."/>
            <person name="Bellinzona G."/>
            <person name="Sabaneyeva E."/>
            <person name="Potekhin A."/>
            <person name="Serra V."/>
            <person name="Petroni G."/>
            <person name="Sassera D."/>
        </authorList>
    </citation>
    <scope>NUCLEOTIDE SEQUENCE [LARGE SCALE GENOMIC DNA]</scope>
    <source>
        <strain evidence="3 4">Kr 154-4</strain>
    </source>
</reference>
<dbReference type="EMBL" id="CP112932">
    <property type="protein sequence ID" value="WPY00340.1"/>
    <property type="molecule type" value="Genomic_DNA"/>
</dbReference>
<feature type="region of interest" description="Disordered" evidence="1">
    <location>
        <begin position="99"/>
        <end position="131"/>
    </location>
</feature>
<organism evidence="3 4">
    <name type="scientific">Candidatus Trichorickettsia mobilis</name>
    <dbReference type="NCBI Taxonomy" id="1346319"/>
    <lineage>
        <taxon>Bacteria</taxon>
        <taxon>Pseudomonadati</taxon>
        <taxon>Pseudomonadota</taxon>
        <taxon>Alphaproteobacteria</taxon>
        <taxon>Rickettsiales</taxon>
        <taxon>Rickettsiaceae</taxon>
        <taxon>Rickettsieae</taxon>
        <taxon>Candidatus Trichorickettsia</taxon>
    </lineage>
</organism>
<keyword evidence="2" id="KW-1133">Transmembrane helix</keyword>
<dbReference type="RefSeq" id="WP_323738417.1">
    <property type="nucleotide sequence ID" value="NZ_CP112932.1"/>
</dbReference>
<feature type="transmembrane region" description="Helical" evidence="2">
    <location>
        <begin position="6"/>
        <end position="28"/>
    </location>
</feature>
<gene>
    <name evidence="3" type="ORF">Trichorick_00212</name>
</gene>
<accession>A0ABZ0UT08</accession>
<keyword evidence="2" id="KW-0472">Membrane</keyword>
<sequence length="191" mass="21211">MDPVITVALITGIISFLTSITTCVYHVVTAQARTTHEAGLVITKEVDVEQCPSVELDNKLKNPEHKDDHHKGKVMHDKTTITFNFSDTQDLKFQDYMKKQGGNGEQKTALTPTTKDNTPKQELEAKQGGSGNELLIPGMFNQQTHIKDFSHDITDPRDVVLELTKLALDDGCHYHTDNLKVTGDHSSLNEA</sequence>
<evidence type="ECO:0000256" key="2">
    <source>
        <dbReference type="SAM" id="Phobius"/>
    </source>
</evidence>